<evidence type="ECO:0000256" key="8">
    <source>
        <dbReference type="ARBA" id="ARBA00030045"/>
    </source>
</evidence>
<accession>A0ABW1NBM0</accession>
<dbReference type="RefSeq" id="WP_380746742.1">
    <property type="nucleotide sequence ID" value="NZ_JBHSRF010000003.1"/>
</dbReference>
<dbReference type="InterPro" id="IPR008252">
    <property type="entry name" value="Pept_S15_Xpro"/>
</dbReference>
<comment type="caution">
    <text evidence="12">The sequence shown here is derived from an EMBL/GenBank/DDBJ whole genome shotgun (WGS) entry which is preliminary data.</text>
</comment>
<dbReference type="SUPFAM" id="SSF53474">
    <property type="entry name" value="alpha/beta-Hydrolases"/>
    <property type="match status" value="1"/>
</dbReference>
<evidence type="ECO:0000256" key="6">
    <source>
        <dbReference type="ARBA" id="ARBA00022801"/>
    </source>
</evidence>
<dbReference type="EMBL" id="JBHSRF010000003">
    <property type="protein sequence ID" value="MFC6080054.1"/>
    <property type="molecule type" value="Genomic_DNA"/>
</dbReference>
<feature type="region of interest" description="Disordered" evidence="9">
    <location>
        <begin position="623"/>
        <end position="657"/>
    </location>
</feature>
<evidence type="ECO:0000313" key="12">
    <source>
        <dbReference type="EMBL" id="MFC6080054.1"/>
    </source>
</evidence>
<dbReference type="NCBIfam" id="NF003780">
    <property type="entry name" value="PRK05371.1-1"/>
    <property type="match status" value="1"/>
</dbReference>
<dbReference type="Pfam" id="PF08530">
    <property type="entry name" value="PepX_C"/>
    <property type="match status" value="1"/>
</dbReference>
<feature type="domain" description="Xaa-Pro dipeptidyl-peptidase C-terminal" evidence="11">
    <location>
        <begin position="355"/>
        <end position="612"/>
    </location>
</feature>
<dbReference type="InterPro" id="IPR029058">
    <property type="entry name" value="AB_hydrolase_fold"/>
</dbReference>
<dbReference type="SMART" id="SM00939">
    <property type="entry name" value="PepX_C"/>
    <property type="match status" value="1"/>
</dbReference>
<protein>
    <recommendedName>
        <fullName evidence="3">Xaa-Pro dipeptidyl-peptidase</fullName>
        <ecNumber evidence="3">3.4.14.11</ecNumber>
    </recommendedName>
    <alternativeName>
        <fullName evidence="8">X-prolyl-dipeptidyl aminopeptidase</fullName>
    </alternativeName>
</protein>
<dbReference type="InterPro" id="IPR000383">
    <property type="entry name" value="Xaa-Pro-like_dom"/>
</dbReference>
<dbReference type="Gene3D" id="2.60.120.260">
    <property type="entry name" value="Galactose-binding domain-like"/>
    <property type="match status" value="1"/>
</dbReference>
<dbReference type="PRINTS" id="PR00923">
    <property type="entry name" value="LACTOPTASE"/>
</dbReference>
<evidence type="ECO:0000256" key="2">
    <source>
        <dbReference type="ARBA" id="ARBA00010819"/>
    </source>
</evidence>
<dbReference type="InterPro" id="IPR008979">
    <property type="entry name" value="Galactose-bd-like_sf"/>
</dbReference>
<comment type="similarity">
    <text evidence="2">Belongs to the peptidase S15 family.</text>
</comment>
<evidence type="ECO:0000256" key="1">
    <source>
        <dbReference type="ARBA" id="ARBA00000123"/>
    </source>
</evidence>
<keyword evidence="10" id="KW-0732">Signal</keyword>
<dbReference type="Gene3D" id="3.40.50.1820">
    <property type="entry name" value="alpha/beta hydrolase"/>
    <property type="match status" value="2"/>
</dbReference>
<evidence type="ECO:0000313" key="13">
    <source>
        <dbReference type="Proteomes" id="UP001596137"/>
    </source>
</evidence>
<keyword evidence="4" id="KW-0031">Aminopeptidase</keyword>
<keyword evidence="6" id="KW-0378">Hydrolase</keyword>
<gene>
    <name evidence="12" type="ORF">ACFP1K_02715</name>
</gene>
<keyword evidence="5" id="KW-0645">Protease</keyword>
<dbReference type="InterPro" id="IPR005674">
    <property type="entry name" value="CocE/Ser_esterase"/>
</dbReference>
<dbReference type="EC" id="3.4.14.11" evidence="3"/>
<organism evidence="12 13">
    <name type="scientific">Sphaerisporangium aureirubrum</name>
    <dbReference type="NCBI Taxonomy" id="1544736"/>
    <lineage>
        <taxon>Bacteria</taxon>
        <taxon>Bacillati</taxon>
        <taxon>Actinomycetota</taxon>
        <taxon>Actinomycetes</taxon>
        <taxon>Streptosporangiales</taxon>
        <taxon>Streptosporangiaceae</taxon>
        <taxon>Sphaerisporangium</taxon>
    </lineage>
</organism>
<keyword evidence="7" id="KW-0720">Serine protease</keyword>
<proteinExistence type="inferred from homology"/>
<comment type="catalytic activity">
    <reaction evidence="1">
        <text>Hydrolyzes Xaa-Pro-|- bonds to release unblocked, N-terminal dipeptides from substrates including Ala-Pro-|-p-nitroanilide and (sequentially) Tyr-Pro-|-Phe-Pro-|-Gly-Pro-|-Ile.</text>
        <dbReference type="EC" id="3.4.14.11"/>
    </reaction>
</comment>
<evidence type="ECO:0000256" key="5">
    <source>
        <dbReference type="ARBA" id="ARBA00022670"/>
    </source>
</evidence>
<evidence type="ECO:0000256" key="9">
    <source>
        <dbReference type="SAM" id="MobiDB-lite"/>
    </source>
</evidence>
<reference evidence="13" key="1">
    <citation type="journal article" date="2019" name="Int. J. Syst. Evol. Microbiol.">
        <title>The Global Catalogue of Microorganisms (GCM) 10K type strain sequencing project: providing services to taxonomists for standard genome sequencing and annotation.</title>
        <authorList>
            <consortium name="The Broad Institute Genomics Platform"/>
            <consortium name="The Broad Institute Genome Sequencing Center for Infectious Disease"/>
            <person name="Wu L."/>
            <person name="Ma J."/>
        </authorList>
    </citation>
    <scope>NUCLEOTIDE SEQUENCE [LARGE SCALE GENOMIC DNA]</scope>
    <source>
        <strain evidence="13">JCM 30346</strain>
    </source>
</reference>
<evidence type="ECO:0000259" key="11">
    <source>
        <dbReference type="SMART" id="SM00939"/>
    </source>
</evidence>
<evidence type="ECO:0000256" key="10">
    <source>
        <dbReference type="SAM" id="SignalP"/>
    </source>
</evidence>
<evidence type="ECO:0000256" key="7">
    <source>
        <dbReference type="ARBA" id="ARBA00022825"/>
    </source>
</evidence>
<feature type="signal peptide" evidence="10">
    <location>
        <begin position="1"/>
        <end position="27"/>
    </location>
</feature>
<sequence length="657" mass="72060">MRRSIRSLCAVGIILALTAPLSGVASAQTANPAIQVSGGRTQPVFSYADAIREHILVETPLDSDGDGAKDRAAVDIIRPRETDQGLKVPVIIDESPYFDNVGRGNEGEGKRYDAAGTLLKFPLFYDNYFVPRGYAVLLVDMVGTTRSDGCPDVGGAADVAAGKAVVDWLNGRAPGYRQDGTPATASWSNGRAGMIGKSYDGTLANAVAATGVQGLTTIVPISSISSWYRYTRMNGVLYTDDYMPWLAEVIDTDPPAKCAATRQRLHMGQDDATGNYNPFWKERDYVAGSIADVSKVRASVFAVHGLGDLNVKPDHFSTWWEALGRSGVPRKLWLSQYGHVDPFDFRREQWIDTLHAWFDHWLYRVDSGVTRQPRVDLQVAPDRWVTQQDWPSRSLEVPLWLRPGDDGQGSLGLLPSLKGAELSFTDDPYQSVDQMISDPTASSPNRLAFLTPPLRRAVRFSGTPKVDITARLDQPDVNLTALLVDYGEDDRLDHFAPTGGIRTLTEESCHGGSTADDDGCYRRTETVTERRPLEVLSRGWLDAHNRRSLTTPETLTPGRTYRFTWDTLPADYVVKPGHRLALILAASDIDETYPDQPADATVTVQLTGSRIWLPIAALTGPTDAGDPAAMDFAPAPKRGEWTGPKDVVLPQPSRDLY</sequence>
<keyword evidence="13" id="KW-1185">Reference proteome</keyword>
<feature type="chain" id="PRO_5046596495" description="Xaa-Pro dipeptidyl-peptidase" evidence="10">
    <location>
        <begin position="28"/>
        <end position="657"/>
    </location>
</feature>
<name>A0ABW1NBM0_9ACTN</name>
<dbReference type="InterPro" id="IPR013736">
    <property type="entry name" value="Xaa-Pro_dipept_C"/>
</dbReference>
<dbReference type="SUPFAM" id="SSF49785">
    <property type="entry name" value="Galactose-binding domain-like"/>
    <property type="match status" value="1"/>
</dbReference>
<dbReference type="Proteomes" id="UP001596137">
    <property type="component" value="Unassembled WGS sequence"/>
</dbReference>
<dbReference type="Pfam" id="PF02129">
    <property type="entry name" value="Peptidase_S15"/>
    <property type="match status" value="1"/>
</dbReference>
<evidence type="ECO:0000256" key="4">
    <source>
        <dbReference type="ARBA" id="ARBA00022438"/>
    </source>
</evidence>
<dbReference type="NCBIfam" id="TIGR00976">
    <property type="entry name" value="CocE_NonD"/>
    <property type="match status" value="1"/>
</dbReference>
<evidence type="ECO:0000256" key="3">
    <source>
        <dbReference type="ARBA" id="ARBA00012463"/>
    </source>
</evidence>